<evidence type="ECO:0000313" key="1">
    <source>
        <dbReference type="EMBL" id="KAF2229009.1"/>
    </source>
</evidence>
<proteinExistence type="predicted"/>
<evidence type="ECO:0000313" key="2">
    <source>
        <dbReference type="Proteomes" id="UP000800092"/>
    </source>
</evidence>
<dbReference type="AlphaFoldDB" id="A0A6A6GTQ7"/>
<sequence length="154" mass="17437">MKELRDHLVRVDLGLALQNGILDRKPSNPRFCAKHLTINLGTLRSPQELGYLNDIFASVHCPLCYFVRSILWNRLGTSLQEPGTWVSCAVCPVPSHFDVKNGLVEFPDMVSTSLPQDLQVVLRGDYLEFHKTQPALRELRMHQLAKPKNPPTPL</sequence>
<dbReference type="EMBL" id="ML991880">
    <property type="protein sequence ID" value="KAF2229009.1"/>
    <property type="molecule type" value="Genomic_DNA"/>
</dbReference>
<name>A0A6A6GTQ7_VIRVR</name>
<dbReference type="Proteomes" id="UP000800092">
    <property type="component" value="Unassembled WGS sequence"/>
</dbReference>
<keyword evidence="2" id="KW-1185">Reference proteome</keyword>
<protein>
    <submittedName>
        <fullName evidence="1">Uncharacterized protein</fullName>
    </submittedName>
</protein>
<accession>A0A6A6GTQ7</accession>
<gene>
    <name evidence="1" type="ORF">EV356DRAFT_496927</name>
</gene>
<reference evidence="1" key="1">
    <citation type="journal article" date="2020" name="Stud. Mycol.">
        <title>101 Dothideomycetes genomes: a test case for predicting lifestyles and emergence of pathogens.</title>
        <authorList>
            <person name="Haridas S."/>
            <person name="Albert R."/>
            <person name="Binder M."/>
            <person name="Bloem J."/>
            <person name="Labutti K."/>
            <person name="Salamov A."/>
            <person name="Andreopoulos B."/>
            <person name="Baker S."/>
            <person name="Barry K."/>
            <person name="Bills G."/>
            <person name="Bluhm B."/>
            <person name="Cannon C."/>
            <person name="Castanera R."/>
            <person name="Culley D."/>
            <person name="Daum C."/>
            <person name="Ezra D."/>
            <person name="Gonzalez J."/>
            <person name="Henrissat B."/>
            <person name="Kuo A."/>
            <person name="Liang C."/>
            <person name="Lipzen A."/>
            <person name="Lutzoni F."/>
            <person name="Magnuson J."/>
            <person name="Mondo S."/>
            <person name="Nolan M."/>
            <person name="Ohm R."/>
            <person name="Pangilinan J."/>
            <person name="Park H.-J."/>
            <person name="Ramirez L."/>
            <person name="Alfaro M."/>
            <person name="Sun H."/>
            <person name="Tritt A."/>
            <person name="Yoshinaga Y."/>
            <person name="Zwiers L.-H."/>
            <person name="Turgeon B."/>
            <person name="Goodwin S."/>
            <person name="Spatafora J."/>
            <person name="Crous P."/>
            <person name="Grigoriev I."/>
        </authorList>
    </citation>
    <scope>NUCLEOTIDE SEQUENCE</scope>
    <source>
        <strain evidence="1">Tuck. ex Michener</strain>
    </source>
</reference>
<organism evidence="1 2">
    <name type="scientific">Viridothelium virens</name>
    <name type="common">Speckled blister lichen</name>
    <name type="synonym">Trypethelium virens</name>
    <dbReference type="NCBI Taxonomy" id="1048519"/>
    <lineage>
        <taxon>Eukaryota</taxon>
        <taxon>Fungi</taxon>
        <taxon>Dikarya</taxon>
        <taxon>Ascomycota</taxon>
        <taxon>Pezizomycotina</taxon>
        <taxon>Dothideomycetes</taxon>
        <taxon>Dothideomycetes incertae sedis</taxon>
        <taxon>Trypetheliales</taxon>
        <taxon>Trypetheliaceae</taxon>
        <taxon>Viridothelium</taxon>
    </lineage>
</organism>